<keyword evidence="5" id="KW-1185">Reference proteome</keyword>
<keyword evidence="2" id="KW-0677">Repeat</keyword>
<dbReference type="InterPro" id="IPR005492">
    <property type="entry name" value="EPTP"/>
</dbReference>
<dbReference type="PANTHER" id="PTHR15261">
    <property type="entry name" value="THROMBOSPONDIN-TYPE LAMININ G DOMAIN AND EAR REPEAT-CONTAINING"/>
    <property type="match status" value="1"/>
</dbReference>
<dbReference type="InterPro" id="IPR009039">
    <property type="entry name" value="EAR"/>
</dbReference>
<dbReference type="EMBL" id="LNYS01000002">
    <property type="protein sequence ID" value="KTD52615.1"/>
    <property type="molecule type" value="Genomic_DNA"/>
</dbReference>
<reference evidence="4 5" key="1">
    <citation type="submission" date="2015-11" db="EMBL/GenBank/DDBJ databases">
        <title>Genomic analysis of 38 Legionella species identifies large and diverse effector repertoires.</title>
        <authorList>
            <person name="Burstein D."/>
            <person name="Amaro F."/>
            <person name="Zusman T."/>
            <person name="Lifshitz Z."/>
            <person name="Cohen O."/>
            <person name="Gilbert J.A."/>
            <person name="Pupko T."/>
            <person name="Shuman H.A."/>
            <person name="Segal G."/>
        </authorList>
    </citation>
    <scope>NUCLEOTIDE SEQUENCE [LARGE SCALE GENOMIC DNA]</scope>
    <source>
        <strain evidence="4 5">CDC#1442-AUS-E</strain>
    </source>
</reference>
<name>A0A0W0Y6P5_9GAMM</name>
<sequence>MKGFFRPLSGVLLFFLSMNAHSTMLKMYQSLDTSGAREITPFKLNGKQYIGVAQLAKDNPHAPANMNGGDSDVDVLIYQMGKKQFHLYQKIPGHGNEGLTFFKINDQAFIAVASVRSGPGAPYNLNTYSMIYRWDGKYFIPFQQFYGRAAKQWRFFSIANRYFLALATGVQVPGQKSVPNDSRIYEWNGKEFVLFQRLPSRWAYSFTAFKIGDNTYLGLADHLDGVTIFNWNGKQFKPMQHISERGARALKHFKIENEHYLAYANIRRTSKLLHWNTKQFEDYQNLSESGGRNFSWFTLNGRHFLFLTRFITGSKEKPVSNLDSLLYEWKKGQLHLVEKLPGFGAVAAHFFKWNNESFLTLANSLSKDIRFRVDSVIYKLGSDTK</sequence>
<evidence type="ECO:0000256" key="1">
    <source>
        <dbReference type="ARBA" id="ARBA00022729"/>
    </source>
</evidence>
<dbReference type="PANTHER" id="PTHR15261:SF4">
    <property type="entry name" value="THROMBOSPONDIN-TYPE LAMININ G DOMAIN AND EAR REPEAT-CONTAINING PROTEIN"/>
    <property type="match status" value="1"/>
</dbReference>
<organism evidence="4 5">
    <name type="scientific">Legionella quinlivanii</name>
    <dbReference type="NCBI Taxonomy" id="45073"/>
    <lineage>
        <taxon>Bacteria</taxon>
        <taxon>Pseudomonadati</taxon>
        <taxon>Pseudomonadota</taxon>
        <taxon>Gammaproteobacteria</taxon>
        <taxon>Legionellales</taxon>
        <taxon>Legionellaceae</taxon>
        <taxon>Legionella</taxon>
    </lineage>
</organism>
<dbReference type="PATRIC" id="fig|45073.5.peg.72"/>
<dbReference type="RefSeq" id="WP_133129117.1">
    <property type="nucleotide sequence ID" value="NZ_CAAAIK010000018.1"/>
</dbReference>
<evidence type="ECO:0000313" key="4">
    <source>
        <dbReference type="EMBL" id="KTD52615.1"/>
    </source>
</evidence>
<dbReference type="Pfam" id="PF03736">
    <property type="entry name" value="EPTP"/>
    <property type="match status" value="5"/>
</dbReference>
<dbReference type="GO" id="GO:0007165">
    <property type="term" value="P:signal transduction"/>
    <property type="evidence" value="ECO:0007669"/>
    <property type="project" value="TreeGrafter"/>
</dbReference>
<feature type="chain" id="PRO_5006917316" evidence="3">
    <location>
        <begin position="23"/>
        <end position="385"/>
    </location>
</feature>
<evidence type="ECO:0000313" key="5">
    <source>
        <dbReference type="Proteomes" id="UP000054618"/>
    </source>
</evidence>
<feature type="signal peptide" evidence="3">
    <location>
        <begin position="1"/>
        <end position="22"/>
    </location>
</feature>
<dbReference type="PROSITE" id="PS50912">
    <property type="entry name" value="EAR"/>
    <property type="match status" value="4"/>
</dbReference>
<dbReference type="OrthoDB" id="8437637at2"/>
<gene>
    <name evidence="4" type="ORF">Lqui_0068</name>
</gene>
<dbReference type="AlphaFoldDB" id="A0A0W0Y6P5"/>
<keyword evidence="1 3" id="KW-0732">Signal</keyword>
<dbReference type="STRING" id="45073.Lqui_0068"/>
<protein>
    <submittedName>
        <fullName evidence="4">EPTP domain protein</fullName>
    </submittedName>
</protein>
<comment type="caution">
    <text evidence="4">The sequence shown here is derived from an EMBL/GenBank/DDBJ whole genome shotgun (WGS) entry which is preliminary data.</text>
</comment>
<evidence type="ECO:0000256" key="2">
    <source>
        <dbReference type="ARBA" id="ARBA00022737"/>
    </source>
</evidence>
<proteinExistence type="predicted"/>
<dbReference type="Proteomes" id="UP000054618">
    <property type="component" value="Unassembled WGS sequence"/>
</dbReference>
<evidence type="ECO:0000256" key="3">
    <source>
        <dbReference type="SAM" id="SignalP"/>
    </source>
</evidence>
<accession>A0A0W0Y6P5</accession>